<gene>
    <name evidence="2" type="ORF">AK812_SmicGene19787</name>
</gene>
<feature type="region of interest" description="Disordered" evidence="1">
    <location>
        <begin position="253"/>
        <end position="286"/>
    </location>
</feature>
<feature type="region of interest" description="Disordered" evidence="1">
    <location>
        <begin position="1"/>
        <end position="27"/>
    </location>
</feature>
<proteinExistence type="predicted"/>
<feature type="compositionally biased region" description="Basic residues" evidence="1">
    <location>
        <begin position="253"/>
        <end position="262"/>
    </location>
</feature>
<accession>A0A1Q9DRQ3</accession>
<reference evidence="2 3" key="1">
    <citation type="submission" date="2016-02" db="EMBL/GenBank/DDBJ databases">
        <title>Genome analysis of coral dinoflagellate symbionts highlights evolutionary adaptations to a symbiotic lifestyle.</title>
        <authorList>
            <person name="Aranda M."/>
            <person name="Li Y."/>
            <person name="Liew Y.J."/>
            <person name="Baumgarten S."/>
            <person name="Simakov O."/>
            <person name="Wilson M."/>
            <person name="Piel J."/>
            <person name="Ashoor H."/>
            <person name="Bougouffa S."/>
            <person name="Bajic V.B."/>
            <person name="Ryu T."/>
            <person name="Ravasi T."/>
            <person name="Bayer T."/>
            <person name="Micklem G."/>
            <person name="Kim H."/>
            <person name="Bhak J."/>
            <person name="Lajeunesse T.C."/>
            <person name="Voolstra C.R."/>
        </authorList>
    </citation>
    <scope>NUCLEOTIDE SEQUENCE [LARGE SCALE GENOMIC DNA]</scope>
    <source>
        <strain evidence="2 3">CCMP2467</strain>
    </source>
</reference>
<sequence length="819" mass="87546">MTPKPKDGKSAGKTKFEERAPTTKLEFGYPADLTNALKAISDRATQDLWQSPGGSGGNEPTEEQIAQRHANTIHRLSKRIAGDVNAKDALRTALGQWTASLGHHLAALVVRVKAISQKLDDDLSEACQEMQSAAVVSVASQGKIAHAQAQLGPTWSAMQEQEIFRIAGALRAFSTVQPAIVASSLDPTSMDVGSAMSSAALSPGTVGSTRDLQTAPLSPASMSSSMTLGAAPPLHQQTSGLAGGAVPETRVTRWKRPAKGRHERPGKSPRREVPPPWTSVATGRTPEAAPRIAATLIDDDEELVPVHAPPSGPPSWFTSWLQVLSFAVNQGSDLIGELVSNAEQEAMLPLHPDAQIEDATVAQADVLWLELVHMLASPQERQMDGLYARIREFLQMVLVTVPCPFLPVEPSQSDGQVDDECYREICVFAPDLRSCHAALLVDVRLRGRALEVSICRALGRQAVEWDCYRVQESLPALPPEQYVLRKASTSWHLSVVPVDLRPVGGRLALAYADRVMPCGAIAHMAIADQAGLECPAELLCRTSQGWFEANAAILLLPHCDAFQVWPLQLVQAAPPPTTLSLLRQPSGSDRFESSLEPTSGPERALSEREISSAVVLSDNGLFYCQVDGFADKDSIRSSVLFAYLGPSGLGIEYGGITHFARVLPPLPDLPAVQFVAGCCEGPLQPTVVDLRALQGSLQVCCAEPDATPAQRIELAVAAGLIAVLVDTGHDLDLSSLILSCQSLFDMATLYLRASTLTVVLQDVCDSLGDIIVVTADSPTPGMLPLAHLKEGITCGQFGWEMKCSVLSPLKSTGIAVLLN</sequence>
<feature type="compositionally biased region" description="Polar residues" evidence="1">
    <location>
        <begin position="195"/>
        <end position="212"/>
    </location>
</feature>
<protein>
    <submittedName>
        <fullName evidence="2">Uncharacterized protein</fullName>
    </submittedName>
</protein>
<evidence type="ECO:0000313" key="2">
    <source>
        <dbReference type="EMBL" id="OLP97846.1"/>
    </source>
</evidence>
<comment type="caution">
    <text evidence="2">The sequence shown here is derived from an EMBL/GenBank/DDBJ whole genome shotgun (WGS) entry which is preliminary data.</text>
</comment>
<feature type="compositionally biased region" description="Basic and acidic residues" evidence="1">
    <location>
        <begin position="263"/>
        <end position="273"/>
    </location>
</feature>
<dbReference type="EMBL" id="LSRX01000419">
    <property type="protein sequence ID" value="OLP97846.1"/>
    <property type="molecule type" value="Genomic_DNA"/>
</dbReference>
<feature type="region of interest" description="Disordered" evidence="1">
    <location>
        <begin position="195"/>
        <end position="228"/>
    </location>
</feature>
<dbReference type="OrthoDB" id="441852at2759"/>
<evidence type="ECO:0000313" key="3">
    <source>
        <dbReference type="Proteomes" id="UP000186817"/>
    </source>
</evidence>
<organism evidence="2 3">
    <name type="scientific">Symbiodinium microadriaticum</name>
    <name type="common">Dinoflagellate</name>
    <name type="synonym">Zooxanthella microadriatica</name>
    <dbReference type="NCBI Taxonomy" id="2951"/>
    <lineage>
        <taxon>Eukaryota</taxon>
        <taxon>Sar</taxon>
        <taxon>Alveolata</taxon>
        <taxon>Dinophyceae</taxon>
        <taxon>Suessiales</taxon>
        <taxon>Symbiodiniaceae</taxon>
        <taxon>Symbiodinium</taxon>
    </lineage>
</organism>
<feature type="region of interest" description="Disordered" evidence="1">
    <location>
        <begin position="581"/>
        <end position="603"/>
    </location>
</feature>
<dbReference type="AlphaFoldDB" id="A0A1Q9DRQ3"/>
<evidence type="ECO:0000256" key="1">
    <source>
        <dbReference type="SAM" id="MobiDB-lite"/>
    </source>
</evidence>
<name>A0A1Q9DRQ3_SYMMI</name>
<feature type="compositionally biased region" description="Basic and acidic residues" evidence="1">
    <location>
        <begin position="1"/>
        <end position="21"/>
    </location>
</feature>
<keyword evidence="3" id="KW-1185">Reference proteome</keyword>
<feature type="compositionally biased region" description="Low complexity" evidence="1">
    <location>
        <begin position="214"/>
        <end position="228"/>
    </location>
</feature>
<dbReference type="Proteomes" id="UP000186817">
    <property type="component" value="Unassembled WGS sequence"/>
</dbReference>